<dbReference type="InterPro" id="IPR003256">
    <property type="entry name" value="Ribosomal_uL24"/>
</dbReference>
<evidence type="ECO:0000256" key="1">
    <source>
        <dbReference type="ARBA" id="ARBA00010618"/>
    </source>
</evidence>
<dbReference type="SUPFAM" id="SSF50104">
    <property type="entry name" value="Translation proteins SH3-like domain"/>
    <property type="match status" value="1"/>
</dbReference>
<dbReference type="GO" id="GO:0019843">
    <property type="term" value="F:rRNA binding"/>
    <property type="evidence" value="ECO:0007669"/>
    <property type="project" value="UniProtKB-UniRule"/>
</dbReference>
<dbReference type="InterPro" id="IPR005824">
    <property type="entry name" value="KOW"/>
</dbReference>
<dbReference type="InterPro" id="IPR041988">
    <property type="entry name" value="Ribosomal_uL24_KOW"/>
</dbReference>
<dbReference type="InterPro" id="IPR005825">
    <property type="entry name" value="Ribosomal_uL24_CS"/>
</dbReference>
<keyword evidence="5" id="KW-0694">RNA-binding</keyword>
<keyword evidence="3 5" id="KW-0687">Ribonucleoprotein</keyword>
<feature type="domain" description="KOW" evidence="6">
    <location>
        <begin position="3"/>
        <end position="30"/>
    </location>
</feature>
<dbReference type="Proteomes" id="UP000464912">
    <property type="component" value="Chromosome"/>
</dbReference>
<reference evidence="7 8" key="1">
    <citation type="journal article" date="2020" name="MBio">
        <title>Erratum for Teymournejad et al., 'Isolation and Molecular Analysis of a Novel Neorickettsia Species That Causes Potomac Horse Fever'.</title>
        <authorList>
            <person name="Teymournejad O."/>
            <person name="Lin M."/>
            <person name="Bekebrede H."/>
            <person name="Kamr A."/>
            <person name="Toribio R.E."/>
            <person name="Arroyo L.G."/>
            <person name="Baird J.D."/>
            <person name="Rikihisa Y."/>
        </authorList>
    </citation>
    <scope>NUCLEOTIDE SEQUENCE [LARGE SCALE GENOMIC DNA]</scope>
    <source>
        <strain evidence="7 8">Fin17</strain>
    </source>
</reference>
<dbReference type="Pfam" id="PF17136">
    <property type="entry name" value="ribosomal_L24"/>
    <property type="match status" value="1"/>
</dbReference>
<dbReference type="KEGG" id="nef:GP480_01095"/>
<evidence type="ECO:0000256" key="3">
    <source>
        <dbReference type="ARBA" id="ARBA00023274"/>
    </source>
</evidence>
<evidence type="ECO:0000256" key="4">
    <source>
        <dbReference type="ARBA" id="ARBA00035206"/>
    </source>
</evidence>
<keyword evidence="2 5" id="KW-0689">Ribosomal protein</keyword>
<dbReference type="EMBL" id="CP047224">
    <property type="protein sequence ID" value="QHD65055.1"/>
    <property type="molecule type" value="Genomic_DNA"/>
</dbReference>
<organism evidence="7 8">
    <name type="scientific">Neorickettsia findlayensis</name>
    <dbReference type="NCBI Taxonomy" id="2686014"/>
    <lineage>
        <taxon>Bacteria</taxon>
        <taxon>Pseudomonadati</taxon>
        <taxon>Pseudomonadota</taxon>
        <taxon>Alphaproteobacteria</taxon>
        <taxon>Rickettsiales</taxon>
        <taxon>Anaplasmataceae</taxon>
        <taxon>Neorickettsia</taxon>
    </lineage>
</organism>
<dbReference type="GO" id="GO:0003735">
    <property type="term" value="F:structural constituent of ribosome"/>
    <property type="evidence" value="ECO:0007669"/>
    <property type="project" value="InterPro"/>
</dbReference>
<dbReference type="InterPro" id="IPR014722">
    <property type="entry name" value="Rib_uL2_dom2"/>
</dbReference>
<keyword evidence="5" id="KW-0699">rRNA-binding</keyword>
<dbReference type="GO" id="GO:1990904">
    <property type="term" value="C:ribonucleoprotein complex"/>
    <property type="evidence" value="ECO:0007669"/>
    <property type="project" value="UniProtKB-KW"/>
</dbReference>
<evidence type="ECO:0000256" key="2">
    <source>
        <dbReference type="ARBA" id="ARBA00022980"/>
    </source>
</evidence>
<sequence length="104" mass="11425">MRKIVSGDQVRVISGSEAGKVGIVRKVLYSSVGGKKEVRVVVSDVNVRRFIKKTQAGKKFDTRPYPIAVSNIALLAGDGFISKVGFQLKDGAKRRIFKRTAEFV</sequence>
<dbReference type="PROSITE" id="PS01108">
    <property type="entry name" value="RIBOSOMAL_L24"/>
    <property type="match status" value="1"/>
</dbReference>
<dbReference type="GO" id="GO:0005840">
    <property type="term" value="C:ribosome"/>
    <property type="evidence" value="ECO:0007669"/>
    <property type="project" value="UniProtKB-KW"/>
</dbReference>
<comment type="subunit">
    <text evidence="5">Part of the 50S ribosomal subunit.</text>
</comment>
<comment type="function">
    <text evidence="5">One of two assembly initiator proteins, it binds directly to the 5'-end of the 23S rRNA, where it nucleates assembly of the 50S subunit.</text>
</comment>
<dbReference type="AlphaFoldDB" id="A0A6P1G9P2"/>
<comment type="function">
    <text evidence="5">One of the proteins that surrounds the polypeptide exit tunnel on the outside of the subunit.</text>
</comment>
<reference evidence="7 8" key="2">
    <citation type="journal article" date="2020" name="MBio">
        <title>Isolation and Molecular Analysis of a Novel Neorickettsia Species That Causes Potomac Horse Fever.</title>
        <authorList>
            <person name="Teymournejad O."/>
            <person name="Lin M."/>
            <person name="Bekebrede H."/>
            <person name="Kamr A."/>
            <person name="Toribio R.E."/>
            <person name="Arroyo L.G."/>
            <person name="Baird J.D."/>
            <person name="Rikihisa Y."/>
        </authorList>
    </citation>
    <scope>NUCLEOTIDE SEQUENCE [LARGE SCALE GENOMIC DNA]</scope>
    <source>
        <strain evidence="7 8">Fin17</strain>
    </source>
</reference>
<dbReference type="InterPro" id="IPR057264">
    <property type="entry name" value="Ribosomal_uL24_C"/>
</dbReference>
<evidence type="ECO:0000256" key="5">
    <source>
        <dbReference type="HAMAP-Rule" id="MF_01326"/>
    </source>
</evidence>
<protein>
    <recommendedName>
        <fullName evidence="4 5">Large ribosomal subunit protein uL24</fullName>
    </recommendedName>
</protein>
<keyword evidence="8" id="KW-1185">Reference proteome</keyword>
<dbReference type="SMART" id="SM00739">
    <property type="entry name" value="KOW"/>
    <property type="match status" value="1"/>
</dbReference>
<accession>A0A6P1G9P2</accession>
<gene>
    <name evidence="5" type="primary">rplX</name>
    <name evidence="7" type="ORF">GP480_01095</name>
</gene>
<dbReference type="PANTHER" id="PTHR12903">
    <property type="entry name" value="MITOCHONDRIAL RIBOSOMAL PROTEIN L24"/>
    <property type="match status" value="1"/>
</dbReference>
<dbReference type="HAMAP" id="MF_01326_B">
    <property type="entry name" value="Ribosomal_uL24_B"/>
    <property type="match status" value="1"/>
</dbReference>
<dbReference type="Gene3D" id="2.30.30.30">
    <property type="match status" value="1"/>
</dbReference>
<dbReference type="GO" id="GO:0006412">
    <property type="term" value="P:translation"/>
    <property type="evidence" value="ECO:0007669"/>
    <property type="project" value="UniProtKB-UniRule"/>
</dbReference>
<dbReference type="InterPro" id="IPR008991">
    <property type="entry name" value="Translation_prot_SH3-like_sf"/>
</dbReference>
<dbReference type="RefSeq" id="WP_160095086.1">
    <property type="nucleotide sequence ID" value="NZ_CP047224.1"/>
</dbReference>
<evidence type="ECO:0000313" key="8">
    <source>
        <dbReference type="Proteomes" id="UP000464912"/>
    </source>
</evidence>
<evidence type="ECO:0000313" key="7">
    <source>
        <dbReference type="EMBL" id="QHD65055.1"/>
    </source>
</evidence>
<dbReference type="CDD" id="cd06089">
    <property type="entry name" value="KOW_RPL26"/>
    <property type="match status" value="1"/>
</dbReference>
<name>A0A6P1G9P2_9RICK</name>
<proteinExistence type="inferred from homology"/>
<evidence type="ECO:0000259" key="6">
    <source>
        <dbReference type="SMART" id="SM00739"/>
    </source>
</evidence>
<comment type="similarity">
    <text evidence="1 5">Belongs to the universal ribosomal protein uL24 family.</text>
</comment>